<dbReference type="SUPFAM" id="SSF103506">
    <property type="entry name" value="Mitochondrial carrier"/>
    <property type="match status" value="1"/>
</dbReference>
<dbReference type="GO" id="GO:1990575">
    <property type="term" value="P:mitochondrial L-ornithine transmembrane transport"/>
    <property type="evidence" value="ECO:0007669"/>
    <property type="project" value="TreeGrafter"/>
</dbReference>
<gene>
    <name evidence="9" type="ORF">PHLGIDRAFT_389617</name>
</gene>
<dbReference type="PANTHER" id="PTHR45624">
    <property type="entry name" value="MITOCHONDRIAL BASIC AMINO ACIDS TRANSPORTER-RELATED"/>
    <property type="match status" value="1"/>
</dbReference>
<dbReference type="Proteomes" id="UP000053257">
    <property type="component" value="Unassembled WGS sequence"/>
</dbReference>
<evidence type="ECO:0000256" key="4">
    <source>
        <dbReference type="ARBA" id="ARBA00022692"/>
    </source>
</evidence>
<dbReference type="GO" id="GO:0031966">
    <property type="term" value="C:mitochondrial membrane"/>
    <property type="evidence" value="ECO:0007669"/>
    <property type="project" value="UniProtKB-SubCell"/>
</dbReference>
<evidence type="ECO:0000256" key="3">
    <source>
        <dbReference type="ARBA" id="ARBA00022448"/>
    </source>
</evidence>
<dbReference type="InterPro" id="IPR050567">
    <property type="entry name" value="Mitochondrial_Carrier"/>
</dbReference>
<dbReference type="EMBL" id="KN840484">
    <property type="protein sequence ID" value="KIP08163.1"/>
    <property type="molecule type" value="Genomic_DNA"/>
</dbReference>
<dbReference type="PANTHER" id="PTHR45624:SF52">
    <property type="entry name" value="MITOCHONDRIAL CARRIER"/>
    <property type="match status" value="1"/>
</dbReference>
<keyword evidence="4" id="KW-0812">Transmembrane</keyword>
<evidence type="ECO:0000256" key="2">
    <source>
        <dbReference type="ARBA" id="ARBA00006375"/>
    </source>
</evidence>
<keyword evidence="6" id="KW-1133">Transmembrane helix</keyword>
<keyword evidence="7" id="KW-0496">Mitochondrion</keyword>
<sequence>MSSPQGDAQEQGNTNPVYAAIARSATRSLALYFSRPVRLFRPSKVNGWQTLRLLATQQGQSLTPQYVSSLVRQQGLSVIARHFVPPMMVNLVLGSVLWTTYAEVSTLLEPHVNSSMTVTALSGAVAGGAQALVAAPAENVRFALEGGSPATGWSYAWKEVFRGTHSGVTMSKRDEMHEARQVRDWMREVSDMAGRGWDGWKWGVAKDACGFAVFFTIFELTRRLAVATKDASQTFIQKNSAGFCRRRGVQQHGSRAVHALTLVTGGAVAGLAYELSCRPWDVARKVVHIDRVVSTAGQHSALLILMRKIQDEGWLVFFKNPSPVTHEHGVGSSSLHRRLHTLGRTLARVGPWGVGFLAWEAFGPGLS</sequence>
<dbReference type="InterPro" id="IPR023395">
    <property type="entry name" value="MCP_dom_sf"/>
</dbReference>
<dbReference type="Gene3D" id="1.50.40.10">
    <property type="entry name" value="Mitochondrial carrier domain"/>
    <property type="match status" value="1"/>
</dbReference>
<dbReference type="GO" id="GO:0000064">
    <property type="term" value="F:L-ornithine transmembrane transporter activity"/>
    <property type="evidence" value="ECO:0007669"/>
    <property type="project" value="TreeGrafter"/>
</dbReference>
<organism evidence="9 10">
    <name type="scientific">Phlebiopsis gigantea (strain 11061_1 CR5-6)</name>
    <name type="common">White-rot fungus</name>
    <name type="synonym">Peniophora gigantea</name>
    <dbReference type="NCBI Taxonomy" id="745531"/>
    <lineage>
        <taxon>Eukaryota</taxon>
        <taxon>Fungi</taxon>
        <taxon>Dikarya</taxon>
        <taxon>Basidiomycota</taxon>
        <taxon>Agaricomycotina</taxon>
        <taxon>Agaricomycetes</taxon>
        <taxon>Polyporales</taxon>
        <taxon>Phanerochaetaceae</taxon>
        <taxon>Phlebiopsis</taxon>
    </lineage>
</organism>
<dbReference type="OrthoDB" id="3364892at2759"/>
<evidence type="ECO:0000256" key="6">
    <source>
        <dbReference type="ARBA" id="ARBA00022989"/>
    </source>
</evidence>
<evidence type="ECO:0000313" key="9">
    <source>
        <dbReference type="EMBL" id="KIP08163.1"/>
    </source>
</evidence>
<keyword evidence="5" id="KW-0677">Repeat</keyword>
<dbReference type="HOGENOM" id="CLU_057753_0_0_1"/>
<evidence type="ECO:0000313" key="10">
    <source>
        <dbReference type="Proteomes" id="UP000053257"/>
    </source>
</evidence>
<reference evidence="9 10" key="1">
    <citation type="journal article" date="2014" name="PLoS Genet.">
        <title>Analysis of the Phlebiopsis gigantea genome, transcriptome and secretome provides insight into its pioneer colonization strategies of wood.</title>
        <authorList>
            <person name="Hori C."/>
            <person name="Ishida T."/>
            <person name="Igarashi K."/>
            <person name="Samejima M."/>
            <person name="Suzuki H."/>
            <person name="Master E."/>
            <person name="Ferreira P."/>
            <person name="Ruiz-Duenas F.J."/>
            <person name="Held B."/>
            <person name="Canessa P."/>
            <person name="Larrondo L.F."/>
            <person name="Schmoll M."/>
            <person name="Druzhinina I.S."/>
            <person name="Kubicek C.P."/>
            <person name="Gaskell J.A."/>
            <person name="Kersten P."/>
            <person name="St John F."/>
            <person name="Glasner J."/>
            <person name="Sabat G."/>
            <person name="Splinter BonDurant S."/>
            <person name="Syed K."/>
            <person name="Yadav J."/>
            <person name="Mgbeahuruike A.C."/>
            <person name="Kovalchuk A."/>
            <person name="Asiegbu F.O."/>
            <person name="Lackner G."/>
            <person name="Hoffmeister D."/>
            <person name="Rencoret J."/>
            <person name="Gutierrez A."/>
            <person name="Sun H."/>
            <person name="Lindquist E."/>
            <person name="Barry K."/>
            <person name="Riley R."/>
            <person name="Grigoriev I.V."/>
            <person name="Henrissat B."/>
            <person name="Kues U."/>
            <person name="Berka R.M."/>
            <person name="Martinez A.T."/>
            <person name="Covert S.F."/>
            <person name="Blanchette R.A."/>
            <person name="Cullen D."/>
        </authorList>
    </citation>
    <scope>NUCLEOTIDE SEQUENCE [LARGE SCALE GENOMIC DNA]</scope>
    <source>
        <strain evidence="9 10">11061_1 CR5-6</strain>
    </source>
</reference>
<dbReference type="AlphaFoldDB" id="A0A0C3PN33"/>
<keyword evidence="10" id="KW-1185">Reference proteome</keyword>
<keyword evidence="3" id="KW-0813">Transport</keyword>
<dbReference type="STRING" id="745531.A0A0C3PN33"/>
<evidence type="ECO:0000256" key="7">
    <source>
        <dbReference type="ARBA" id="ARBA00023128"/>
    </source>
</evidence>
<evidence type="ECO:0008006" key="11">
    <source>
        <dbReference type="Google" id="ProtNLM"/>
    </source>
</evidence>
<evidence type="ECO:0000256" key="8">
    <source>
        <dbReference type="ARBA" id="ARBA00023136"/>
    </source>
</evidence>
<accession>A0A0C3PN33</accession>
<comment type="subcellular location">
    <subcellularLocation>
        <location evidence="1">Mitochondrion membrane</location>
        <topology evidence="1">Multi-pass membrane protein</topology>
    </subcellularLocation>
</comment>
<protein>
    <recommendedName>
        <fullName evidence="11">Mitochondrial carrier protein</fullName>
    </recommendedName>
</protein>
<comment type="similarity">
    <text evidence="2">Belongs to the mitochondrial carrier (TC 2.A.29) family.</text>
</comment>
<evidence type="ECO:0000256" key="5">
    <source>
        <dbReference type="ARBA" id="ARBA00022737"/>
    </source>
</evidence>
<evidence type="ECO:0000256" key="1">
    <source>
        <dbReference type="ARBA" id="ARBA00004225"/>
    </source>
</evidence>
<name>A0A0C3PN33_PHLG1</name>
<proteinExistence type="inferred from homology"/>
<keyword evidence="8" id="KW-0472">Membrane</keyword>